<accession>A0A4Y7SZE1</accession>
<keyword evidence="3" id="KW-1185">Reference proteome</keyword>
<evidence type="ECO:0000313" key="3">
    <source>
        <dbReference type="Proteomes" id="UP000298030"/>
    </source>
</evidence>
<evidence type="ECO:0000256" key="1">
    <source>
        <dbReference type="SAM" id="MobiDB-lite"/>
    </source>
</evidence>
<dbReference type="AlphaFoldDB" id="A0A4Y7SZE1"/>
<gene>
    <name evidence="2" type="ORF">FA13DRAFT_1736624</name>
</gene>
<name>A0A4Y7SZE1_COPMI</name>
<reference evidence="2 3" key="1">
    <citation type="journal article" date="2019" name="Nat. Ecol. Evol.">
        <title>Megaphylogeny resolves global patterns of mushroom evolution.</title>
        <authorList>
            <person name="Varga T."/>
            <person name="Krizsan K."/>
            <person name="Foldi C."/>
            <person name="Dima B."/>
            <person name="Sanchez-Garcia M."/>
            <person name="Sanchez-Ramirez S."/>
            <person name="Szollosi G.J."/>
            <person name="Szarkandi J.G."/>
            <person name="Papp V."/>
            <person name="Albert L."/>
            <person name="Andreopoulos W."/>
            <person name="Angelini C."/>
            <person name="Antonin V."/>
            <person name="Barry K.W."/>
            <person name="Bougher N.L."/>
            <person name="Buchanan P."/>
            <person name="Buyck B."/>
            <person name="Bense V."/>
            <person name="Catcheside P."/>
            <person name="Chovatia M."/>
            <person name="Cooper J."/>
            <person name="Damon W."/>
            <person name="Desjardin D."/>
            <person name="Finy P."/>
            <person name="Geml J."/>
            <person name="Haridas S."/>
            <person name="Hughes K."/>
            <person name="Justo A."/>
            <person name="Karasinski D."/>
            <person name="Kautmanova I."/>
            <person name="Kiss B."/>
            <person name="Kocsube S."/>
            <person name="Kotiranta H."/>
            <person name="LaButti K.M."/>
            <person name="Lechner B.E."/>
            <person name="Liimatainen K."/>
            <person name="Lipzen A."/>
            <person name="Lukacs Z."/>
            <person name="Mihaltcheva S."/>
            <person name="Morgado L.N."/>
            <person name="Niskanen T."/>
            <person name="Noordeloos M.E."/>
            <person name="Ohm R.A."/>
            <person name="Ortiz-Santana B."/>
            <person name="Ovrebo C."/>
            <person name="Racz N."/>
            <person name="Riley R."/>
            <person name="Savchenko A."/>
            <person name="Shiryaev A."/>
            <person name="Soop K."/>
            <person name="Spirin V."/>
            <person name="Szebenyi C."/>
            <person name="Tomsovsky M."/>
            <person name="Tulloss R.E."/>
            <person name="Uehling J."/>
            <person name="Grigoriev I.V."/>
            <person name="Vagvolgyi C."/>
            <person name="Papp T."/>
            <person name="Martin F.M."/>
            <person name="Miettinen O."/>
            <person name="Hibbett D.S."/>
            <person name="Nagy L.G."/>
        </authorList>
    </citation>
    <scope>NUCLEOTIDE SEQUENCE [LARGE SCALE GENOMIC DNA]</scope>
    <source>
        <strain evidence="2 3">FP101781</strain>
    </source>
</reference>
<proteinExistence type="predicted"/>
<protein>
    <submittedName>
        <fullName evidence="2">Uncharacterized protein</fullName>
    </submittedName>
</protein>
<dbReference type="EMBL" id="QPFP01000041">
    <property type="protein sequence ID" value="TEB27233.1"/>
    <property type="molecule type" value="Genomic_DNA"/>
</dbReference>
<sequence>MSLLSCDTSLLFQQQGNRRKVQSEVEDIIQQAERESSDPCMRLRQAKSGPRESGAMTRRPLLRESL</sequence>
<organism evidence="2 3">
    <name type="scientific">Coprinellus micaceus</name>
    <name type="common">Glistening ink-cap mushroom</name>
    <name type="synonym">Coprinus micaceus</name>
    <dbReference type="NCBI Taxonomy" id="71717"/>
    <lineage>
        <taxon>Eukaryota</taxon>
        <taxon>Fungi</taxon>
        <taxon>Dikarya</taxon>
        <taxon>Basidiomycota</taxon>
        <taxon>Agaricomycotina</taxon>
        <taxon>Agaricomycetes</taxon>
        <taxon>Agaricomycetidae</taxon>
        <taxon>Agaricales</taxon>
        <taxon>Agaricineae</taxon>
        <taxon>Psathyrellaceae</taxon>
        <taxon>Coprinellus</taxon>
    </lineage>
</organism>
<evidence type="ECO:0000313" key="2">
    <source>
        <dbReference type="EMBL" id="TEB27233.1"/>
    </source>
</evidence>
<dbReference type="Proteomes" id="UP000298030">
    <property type="component" value="Unassembled WGS sequence"/>
</dbReference>
<comment type="caution">
    <text evidence="2">The sequence shown here is derived from an EMBL/GenBank/DDBJ whole genome shotgun (WGS) entry which is preliminary data.</text>
</comment>
<feature type="region of interest" description="Disordered" evidence="1">
    <location>
        <begin position="31"/>
        <end position="66"/>
    </location>
</feature>